<dbReference type="AlphaFoldDB" id="A0A4S8QJN7"/>
<evidence type="ECO:0000259" key="2">
    <source>
        <dbReference type="Pfam" id="PF20150"/>
    </source>
</evidence>
<sequence>MSAPFDYSLRKGYKVPRGCKTTNSTRALNSAEKSILTNDDDSNQSNTDQTKDLINSSSDWKEERKGRRRGRGRRRGNGKRKRSTTEVYHAYWNPEMDKAKPSLTISDIPTAPDDNQQEPDQLATEKIADETSDHRKKLPTEIWIDIWELVANNNPRNLDIWTWSEGPEKLWENEKQRIINSPQNYSTQVRWNPFKFITTQIVPPILHVSWLSRSIGLQYYKLGFGCHFGMPKIPSEDYSIIEPRIYYQKNDLFPKELSAIALNLGKLKNVTSELHEDDDVDQKQIAHEHLSYEYFRGFNRNPSTLDEREFFFESCQGEKFSKRASKIYLYYFNDCICKQGPRDFRFTPPVDDSIIRGLHGGVESDFSFDNLLENAAFTNRVQRNGQDDMYREWVKWLRYGGSTWLKNGGPKPVPIYTDNPTPYNRDRNEFLMHLTPWQEKIFIKRGIPNVGMLSKFWIPGVPEVHYMNLEIHG</sequence>
<gene>
    <name evidence="3" type="ORF">BGAL_0583g00010</name>
</gene>
<evidence type="ECO:0000256" key="1">
    <source>
        <dbReference type="SAM" id="MobiDB-lite"/>
    </source>
</evidence>
<reference evidence="3 4" key="1">
    <citation type="submission" date="2017-12" db="EMBL/GenBank/DDBJ databases">
        <title>Comparative genomics of Botrytis spp.</title>
        <authorList>
            <person name="Valero-Jimenez C.A."/>
            <person name="Tapia P."/>
            <person name="Veloso J."/>
            <person name="Silva-Moreno E."/>
            <person name="Staats M."/>
            <person name="Valdes J.H."/>
            <person name="Van Kan J.A.L."/>
        </authorList>
    </citation>
    <scope>NUCLEOTIDE SEQUENCE [LARGE SCALE GENOMIC DNA]</scope>
    <source>
        <strain evidence="3 4">MUCL435</strain>
    </source>
</reference>
<evidence type="ECO:0000313" key="3">
    <source>
        <dbReference type="EMBL" id="THV44760.1"/>
    </source>
</evidence>
<dbReference type="EMBL" id="PQXL01000582">
    <property type="protein sequence ID" value="THV44760.1"/>
    <property type="molecule type" value="Genomic_DNA"/>
</dbReference>
<feature type="domain" description="2EXR" evidence="2">
    <location>
        <begin position="137"/>
        <end position="229"/>
    </location>
</feature>
<feature type="compositionally biased region" description="Polar residues" evidence="1">
    <location>
        <begin position="20"/>
        <end position="36"/>
    </location>
</feature>
<proteinExistence type="predicted"/>
<protein>
    <recommendedName>
        <fullName evidence="2">2EXR domain-containing protein</fullName>
    </recommendedName>
</protein>
<feature type="compositionally biased region" description="Basic residues" evidence="1">
    <location>
        <begin position="66"/>
        <end position="82"/>
    </location>
</feature>
<comment type="caution">
    <text evidence="3">The sequence shown here is derived from an EMBL/GenBank/DDBJ whole genome shotgun (WGS) entry which is preliminary data.</text>
</comment>
<accession>A0A4S8QJN7</accession>
<evidence type="ECO:0000313" key="4">
    <source>
        <dbReference type="Proteomes" id="UP000308671"/>
    </source>
</evidence>
<dbReference type="OrthoDB" id="3473305at2759"/>
<feature type="region of interest" description="Disordered" evidence="1">
    <location>
        <begin position="1"/>
        <end position="121"/>
    </location>
</feature>
<dbReference type="InterPro" id="IPR045518">
    <property type="entry name" value="2EXR"/>
</dbReference>
<keyword evidence="4" id="KW-1185">Reference proteome</keyword>
<dbReference type="Pfam" id="PF20150">
    <property type="entry name" value="2EXR"/>
    <property type="match status" value="1"/>
</dbReference>
<organism evidence="3 4">
    <name type="scientific">Botrytis galanthina</name>
    <dbReference type="NCBI Taxonomy" id="278940"/>
    <lineage>
        <taxon>Eukaryota</taxon>
        <taxon>Fungi</taxon>
        <taxon>Dikarya</taxon>
        <taxon>Ascomycota</taxon>
        <taxon>Pezizomycotina</taxon>
        <taxon>Leotiomycetes</taxon>
        <taxon>Helotiales</taxon>
        <taxon>Sclerotiniaceae</taxon>
        <taxon>Botrytis</taxon>
    </lineage>
</organism>
<dbReference type="Proteomes" id="UP000308671">
    <property type="component" value="Unassembled WGS sequence"/>
</dbReference>
<name>A0A4S8QJN7_9HELO</name>